<dbReference type="InterPro" id="IPR036782">
    <property type="entry name" value="NE0471-like_N"/>
</dbReference>
<dbReference type="SUPFAM" id="SSF143880">
    <property type="entry name" value="NE0471 N-terminal domain-like"/>
    <property type="match status" value="1"/>
</dbReference>
<dbReference type="InterPro" id="IPR018841">
    <property type="entry name" value="DUF2442"/>
</dbReference>
<organism evidence="1 2">
    <name type="scientific">Candidatus Accumulibacter proximus</name>
    <dbReference type="NCBI Taxonomy" id="2954385"/>
    <lineage>
        <taxon>Bacteria</taxon>
        <taxon>Pseudomonadati</taxon>
        <taxon>Pseudomonadota</taxon>
        <taxon>Betaproteobacteria</taxon>
        <taxon>Candidatus Accumulibacter</taxon>
    </lineage>
</organism>
<dbReference type="EMBL" id="JADJMH010000001">
    <property type="protein sequence ID" value="MBK7673502.1"/>
    <property type="molecule type" value="Genomic_DNA"/>
</dbReference>
<dbReference type="AlphaFoldDB" id="A0A935PWG6"/>
<gene>
    <name evidence="1" type="ORF">IPJ27_01320</name>
</gene>
<reference evidence="1 2" key="1">
    <citation type="submission" date="2020-10" db="EMBL/GenBank/DDBJ databases">
        <title>Connecting structure to function with the recovery of over 1000 high-quality activated sludge metagenome-assembled genomes encoding full-length rRNA genes using long-read sequencing.</title>
        <authorList>
            <person name="Singleton C.M."/>
            <person name="Petriglieri F."/>
            <person name="Kristensen J.M."/>
            <person name="Kirkegaard R.H."/>
            <person name="Michaelsen T.Y."/>
            <person name="Andersen M.H."/>
            <person name="Karst S.M."/>
            <person name="Dueholm M.S."/>
            <person name="Nielsen P.H."/>
            <person name="Albertsen M."/>
        </authorList>
    </citation>
    <scope>NUCLEOTIDE SEQUENCE [LARGE SCALE GENOMIC DNA]</scope>
    <source>
        <strain evidence="1">EsbW_18-Q3-R4-48_BATAC.285</strain>
    </source>
</reference>
<sequence>MFMIDIIDVQPLHARHLELTFADGLHGVVNLDQVIGQYTGVFSPLLDDSYFHQVTLNHELGTVVWPNGADLCPDVLYSHVSGKPITVHGVRVLN</sequence>
<dbReference type="Pfam" id="PF10387">
    <property type="entry name" value="DUF2442"/>
    <property type="match status" value="1"/>
</dbReference>
<comment type="caution">
    <text evidence="1">The sequence shown here is derived from an EMBL/GenBank/DDBJ whole genome shotgun (WGS) entry which is preliminary data.</text>
</comment>
<accession>A0A935PWG6</accession>
<protein>
    <submittedName>
        <fullName evidence="1">DUF2442 domain-containing protein</fullName>
    </submittedName>
</protein>
<evidence type="ECO:0000313" key="1">
    <source>
        <dbReference type="EMBL" id="MBK7673502.1"/>
    </source>
</evidence>
<dbReference type="Gene3D" id="3.30.2020.10">
    <property type="entry name" value="NE0471-like N-terminal domain"/>
    <property type="match status" value="1"/>
</dbReference>
<evidence type="ECO:0000313" key="2">
    <source>
        <dbReference type="Proteomes" id="UP000697998"/>
    </source>
</evidence>
<proteinExistence type="predicted"/>
<name>A0A935PWG6_9PROT</name>
<dbReference type="Proteomes" id="UP000697998">
    <property type="component" value="Unassembled WGS sequence"/>
</dbReference>